<feature type="transmembrane region" description="Helical" evidence="1">
    <location>
        <begin position="67"/>
        <end position="86"/>
    </location>
</feature>
<keyword evidence="1" id="KW-0812">Transmembrane</keyword>
<keyword evidence="1" id="KW-0472">Membrane</keyword>
<organism evidence="2 3">
    <name type="scientific">Nocardia wallacei</name>
    <dbReference type="NCBI Taxonomy" id="480035"/>
    <lineage>
        <taxon>Bacteria</taxon>
        <taxon>Bacillati</taxon>
        <taxon>Actinomycetota</taxon>
        <taxon>Actinomycetes</taxon>
        <taxon>Mycobacteriales</taxon>
        <taxon>Nocardiaceae</taxon>
        <taxon>Nocardia</taxon>
    </lineage>
</organism>
<name>A0A7G1KTA6_9NOCA</name>
<dbReference type="GeneID" id="80349654"/>
<dbReference type="KEGG" id="nwl:NWFMUON74_52150"/>
<evidence type="ECO:0000256" key="1">
    <source>
        <dbReference type="SAM" id="Phobius"/>
    </source>
</evidence>
<dbReference type="RefSeq" id="WP_187684347.1">
    <property type="nucleotide sequence ID" value="NZ_AP023396.1"/>
</dbReference>
<keyword evidence="1" id="KW-1133">Transmembrane helix</keyword>
<protein>
    <submittedName>
        <fullName evidence="2">Uncharacterized protein</fullName>
    </submittedName>
</protein>
<keyword evidence="3" id="KW-1185">Reference proteome</keyword>
<evidence type="ECO:0000313" key="2">
    <source>
        <dbReference type="EMBL" id="BCK57443.1"/>
    </source>
</evidence>
<accession>A0A7G1KTA6</accession>
<feature type="transmembrane region" description="Helical" evidence="1">
    <location>
        <begin position="120"/>
        <end position="139"/>
    </location>
</feature>
<dbReference type="Proteomes" id="UP000516173">
    <property type="component" value="Chromosome"/>
</dbReference>
<reference evidence="2 3" key="1">
    <citation type="submission" date="2020-08" db="EMBL/GenBank/DDBJ databases">
        <title>Genome Sequencing of Nocardia wallacei strain FMUON74 and assembly.</title>
        <authorList>
            <person name="Toyokawa M."/>
            <person name="Uesaka K."/>
        </authorList>
    </citation>
    <scope>NUCLEOTIDE SEQUENCE [LARGE SCALE GENOMIC DNA]</scope>
    <source>
        <strain evidence="2 3">FMUON74</strain>
    </source>
</reference>
<feature type="transmembrane region" description="Helical" evidence="1">
    <location>
        <begin position="92"/>
        <end position="108"/>
    </location>
</feature>
<dbReference type="EMBL" id="AP023396">
    <property type="protein sequence ID" value="BCK57443.1"/>
    <property type="molecule type" value="Genomic_DNA"/>
</dbReference>
<gene>
    <name evidence="2" type="ORF">NWFMUON74_52150</name>
</gene>
<evidence type="ECO:0000313" key="3">
    <source>
        <dbReference type="Proteomes" id="UP000516173"/>
    </source>
</evidence>
<dbReference type="AlphaFoldDB" id="A0A7G1KTA6"/>
<proteinExistence type="predicted"/>
<sequence length="165" mass="17728">MSIDPHEINDDEDVLVERFAADLDAIADADQAIARMRDPRVPSGGRVEQWAKPAMSKTRSVRDTARVWSPALAATVVFLVLLLSPAPKTGPLIVYALGWLGYGLWVSAGRPGPRDSAVLIGRTAATVGRWIAAAAIWVFNQTRRAARAVTRTGSRSAETRPAAAN</sequence>